<evidence type="ECO:0000256" key="3">
    <source>
        <dbReference type="ARBA" id="ARBA00022630"/>
    </source>
</evidence>
<keyword evidence="2" id="KW-0716">Sensory transduction</keyword>
<dbReference type="Pfam" id="PF13426">
    <property type="entry name" value="PAS_9"/>
    <property type="match status" value="2"/>
</dbReference>
<dbReference type="EMBL" id="CAXHTA020000015">
    <property type="protein sequence ID" value="CAL5226003.1"/>
    <property type="molecule type" value="Genomic_DNA"/>
</dbReference>
<name>A0ABP1G813_9CHLO</name>
<sequence length="431" mass="47008">MVGQAARQPAVDVDLERKLSSFGNVSFVLASARDPDMPILYASPSFYELTGFTPQEVLGHNCRFLHGPGTSRQKLMEIRSAIMEDRPVQVCLLNYKKGGFPFWNQFFLAPIHDNSGVVEYYLGIQSDVTEQVESARLAQTHLEGGQLVASVEDADCPEVVRSEESAAVGLRNLVTQWHLVQKGASNSPRHNSWPGAVHVLPTSLLQPLMRLAQSFVMARPDMPDCPIVYASQRFLDLTGYPREAVVGRNCRFLQGPGTDPAEVQKLRDGLAADRPTTVRLLNYKHDGTPFWNHLHVSPVRDARGKVVFYVGVQLDITKKAKPCEAAAAAERAPGQPEIVPGEPSGKDIVAQRGVCGAVRVACRGLCPSGLRRSTDYQCPLRPSMDHQRDSDEVLRHPPASVQCASNHPLHLPNGINGHGPAPSANSQAATA</sequence>
<dbReference type="PANTHER" id="PTHR47429">
    <property type="entry name" value="PROTEIN TWIN LOV 1"/>
    <property type="match status" value="1"/>
</dbReference>
<feature type="region of interest" description="Disordered" evidence="6">
    <location>
        <begin position="409"/>
        <end position="431"/>
    </location>
</feature>
<reference evidence="9 10" key="1">
    <citation type="submission" date="2024-06" db="EMBL/GenBank/DDBJ databases">
        <authorList>
            <person name="Kraege A."/>
            <person name="Thomma B."/>
        </authorList>
    </citation>
    <scope>NUCLEOTIDE SEQUENCE [LARGE SCALE GENOMIC DNA]</scope>
</reference>
<accession>A0ABP1G813</accession>
<feature type="domain" description="PAS" evidence="7">
    <location>
        <begin position="34"/>
        <end position="61"/>
    </location>
</feature>
<evidence type="ECO:0000313" key="10">
    <source>
        <dbReference type="Proteomes" id="UP001497392"/>
    </source>
</evidence>
<feature type="domain" description="PAS" evidence="7">
    <location>
        <begin position="227"/>
        <end position="249"/>
    </location>
</feature>
<evidence type="ECO:0000256" key="6">
    <source>
        <dbReference type="SAM" id="MobiDB-lite"/>
    </source>
</evidence>
<dbReference type="PANTHER" id="PTHR47429:SF2">
    <property type="entry name" value="PROTEIN TWIN LOV 1"/>
    <property type="match status" value="1"/>
</dbReference>
<dbReference type="InterPro" id="IPR000014">
    <property type="entry name" value="PAS"/>
</dbReference>
<dbReference type="CDD" id="cd00130">
    <property type="entry name" value="PAS"/>
    <property type="match status" value="2"/>
</dbReference>
<dbReference type="InterPro" id="IPR000700">
    <property type="entry name" value="PAS-assoc_C"/>
</dbReference>
<feature type="domain" description="PAC" evidence="8">
    <location>
        <begin position="274"/>
        <end position="328"/>
    </location>
</feature>
<feature type="domain" description="PAC" evidence="8">
    <location>
        <begin position="86"/>
        <end position="140"/>
    </location>
</feature>
<dbReference type="SMART" id="SM00086">
    <property type="entry name" value="PAC"/>
    <property type="match status" value="2"/>
</dbReference>
<dbReference type="SMART" id="SM00091">
    <property type="entry name" value="PAS"/>
    <property type="match status" value="2"/>
</dbReference>
<dbReference type="Gene3D" id="3.30.450.20">
    <property type="entry name" value="PAS domain"/>
    <property type="match status" value="2"/>
</dbReference>
<dbReference type="InterPro" id="IPR035965">
    <property type="entry name" value="PAS-like_dom_sf"/>
</dbReference>
<evidence type="ECO:0000259" key="7">
    <source>
        <dbReference type="PROSITE" id="PS50112"/>
    </source>
</evidence>
<keyword evidence="3" id="KW-0285">Flavoprotein</keyword>
<evidence type="ECO:0000313" key="9">
    <source>
        <dbReference type="EMBL" id="CAL5226003.1"/>
    </source>
</evidence>
<keyword evidence="1" id="KW-0675">Receptor</keyword>
<keyword evidence="5" id="KW-0157">Chromophore</keyword>
<gene>
    <name evidence="9" type="primary">g8806</name>
    <name evidence="9" type="ORF">VP750_LOCUS7909</name>
</gene>
<evidence type="ECO:0000259" key="8">
    <source>
        <dbReference type="PROSITE" id="PS50113"/>
    </source>
</evidence>
<keyword evidence="1" id="KW-0600">Photoreceptor protein</keyword>
<dbReference type="PROSITE" id="PS50112">
    <property type="entry name" value="PAS"/>
    <property type="match status" value="2"/>
</dbReference>
<evidence type="ECO:0000256" key="4">
    <source>
        <dbReference type="ARBA" id="ARBA00022643"/>
    </source>
</evidence>
<evidence type="ECO:0000256" key="5">
    <source>
        <dbReference type="ARBA" id="ARBA00022991"/>
    </source>
</evidence>
<comment type="caution">
    <text evidence="9">The sequence shown here is derived from an EMBL/GenBank/DDBJ whole genome shotgun (WGS) entry which is preliminary data.</text>
</comment>
<dbReference type="NCBIfam" id="TIGR00229">
    <property type="entry name" value="sensory_box"/>
    <property type="match status" value="2"/>
</dbReference>
<keyword evidence="10" id="KW-1185">Reference proteome</keyword>
<keyword evidence="4" id="KW-0288">FMN</keyword>
<dbReference type="Proteomes" id="UP001497392">
    <property type="component" value="Unassembled WGS sequence"/>
</dbReference>
<dbReference type="InterPro" id="IPR001610">
    <property type="entry name" value="PAC"/>
</dbReference>
<proteinExistence type="predicted"/>
<dbReference type="PROSITE" id="PS50113">
    <property type="entry name" value="PAC"/>
    <property type="match status" value="2"/>
</dbReference>
<evidence type="ECO:0000256" key="2">
    <source>
        <dbReference type="ARBA" id="ARBA00022606"/>
    </source>
</evidence>
<organism evidence="9 10">
    <name type="scientific">Coccomyxa viridis</name>
    <dbReference type="NCBI Taxonomy" id="1274662"/>
    <lineage>
        <taxon>Eukaryota</taxon>
        <taxon>Viridiplantae</taxon>
        <taxon>Chlorophyta</taxon>
        <taxon>core chlorophytes</taxon>
        <taxon>Trebouxiophyceae</taxon>
        <taxon>Trebouxiophyceae incertae sedis</taxon>
        <taxon>Coccomyxaceae</taxon>
        <taxon>Coccomyxa</taxon>
    </lineage>
</organism>
<evidence type="ECO:0000256" key="1">
    <source>
        <dbReference type="ARBA" id="ARBA00022543"/>
    </source>
</evidence>
<dbReference type="SUPFAM" id="SSF55785">
    <property type="entry name" value="PYP-like sensor domain (PAS domain)"/>
    <property type="match status" value="2"/>
</dbReference>
<protein>
    <submittedName>
        <fullName evidence="9">G8806 protein</fullName>
    </submittedName>
</protein>